<dbReference type="AlphaFoldDB" id="A0A5N5UAT0"/>
<dbReference type="Proteomes" id="UP000326865">
    <property type="component" value="Unassembled WGS sequence"/>
</dbReference>
<reference evidence="4 5" key="1">
    <citation type="submission" date="2019-10" db="EMBL/GenBank/DDBJ databases">
        <title>Unraveling microbial dark matter from salterns through culturing: the case of the genus Halosegnis.</title>
        <authorList>
            <person name="Duran-Viseras A."/>
            <person name="Andrei A.-S."/>
            <person name="Vera-Gargallo B."/>
            <person name="Ghai R."/>
            <person name="Sanchez-Porro C."/>
            <person name="Ventosa A."/>
        </authorList>
    </citation>
    <scope>NUCLEOTIDE SEQUENCE [LARGE SCALE GENOMIC DNA]</scope>
    <source>
        <strain evidence="3 4">F17-44</strain>
        <strain evidence="2 5">F18-79</strain>
    </source>
</reference>
<gene>
    <name evidence="2" type="ORF">DM867_00900</name>
    <name evidence="3" type="ORF">DMP03_06740</name>
</gene>
<dbReference type="EMBL" id="QKKZ01000001">
    <property type="protein sequence ID" value="KAB7515734.1"/>
    <property type="molecule type" value="Genomic_DNA"/>
</dbReference>
<keyword evidence="1" id="KW-1133">Transmembrane helix</keyword>
<dbReference type="OrthoDB" id="253187at2157"/>
<sequence length="128" mass="13582">MSGSSQYEAGVCNIGGSERRRRRRYAAVAVAVAIVYLVVVLVSSLPTLLLVGLFVPLAIGFEMALQARQAFCASLALSGEYAFDDERRQVADPDARRTDRAAGLKFTVLGIAGGAVTTTLVYGIVTLL</sequence>
<keyword evidence="1" id="KW-0812">Transmembrane</keyword>
<evidence type="ECO:0000313" key="2">
    <source>
        <dbReference type="EMBL" id="KAB7515734.1"/>
    </source>
</evidence>
<proteinExistence type="predicted"/>
<comment type="caution">
    <text evidence="2">The sequence shown here is derived from an EMBL/GenBank/DDBJ whole genome shotgun (WGS) entry which is preliminary data.</text>
</comment>
<keyword evidence="1" id="KW-0472">Membrane</keyword>
<dbReference type="EMBL" id="QJOW01000002">
    <property type="protein sequence ID" value="KAB7517051.1"/>
    <property type="molecule type" value="Genomic_DNA"/>
</dbReference>
<feature type="transmembrane region" description="Helical" evidence="1">
    <location>
        <begin position="106"/>
        <end position="125"/>
    </location>
</feature>
<organism evidence="2 5">
    <name type="scientific">Halosegnis rubeus</name>
    <dbReference type="NCBI Taxonomy" id="2212850"/>
    <lineage>
        <taxon>Archaea</taxon>
        <taxon>Methanobacteriati</taxon>
        <taxon>Methanobacteriota</taxon>
        <taxon>Stenosarchaea group</taxon>
        <taxon>Halobacteria</taxon>
        <taxon>Halobacteriales</taxon>
        <taxon>Natronomonadaceae</taxon>
        <taxon>Halosegnis</taxon>
    </lineage>
</organism>
<accession>A0A5N5UAT0</accession>
<evidence type="ECO:0000313" key="3">
    <source>
        <dbReference type="EMBL" id="KAB7517051.1"/>
    </source>
</evidence>
<accession>A0A5N5UHD9</accession>
<name>A0A5N5UAT0_9EURY</name>
<protein>
    <submittedName>
        <fullName evidence="2">Uncharacterized protein</fullName>
    </submittedName>
</protein>
<evidence type="ECO:0000256" key="1">
    <source>
        <dbReference type="SAM" id="Phobius"/>
    </source>
</evidence>
<evidence type="ECO:0000313" key="5">
    <source>
        <dbReference type="Proteomes" id="UP000326865"/>
    </source>
</evidence>
<evidence type="ECO:0000313" key="4">
    <source>
        <dbReference type="Proteomes" id="UP000326302"/>
    </source>
</evidence>
<keyword evidence="5" id="KW-1185">Reference proteome</keyword>
<feature type="transmembrane region" description="Helical" evidence="1">
    <location>
        <begin position="25"/>
        <end position="42"/>
    </location>
</feature>
<dbReference type="RefSeq" id="WP_152119934.1">
    <property type="nucleotide sequence ID" value="NZ_QJOW01000002.1"/>
</dbReference>
<dbReference type="Proteomes" id="UP000326302">
    <property type="component" value="Unassembled WGS sequence"/>
</dbReference>